<evidence type="ECO:0000256" key="3">
    <source>
        <dbReference type="ARBA" id="ARBA00022801"/>
    </source>
</evidence>
<dbReference type="AlphaFoldDB" id="A0A0J7NNT2"/>
<dbReference type="PANTHER" id="PTHR11005">
    <property type="entry name" value="LYSOSOMAL ACID LIPASE-RELATED"/>
    <property type="match status" value="1"/>
</dbReference>
<feature type="domain" description="Partial AB-hydrolase lipase" evidence="8">
    <location>
        <begin position="58"/>
        <end position="117"/>
    </location>
</feature>
<reference evidence="9 10" key="1">
    <citation type="submission" date="2015-04" db="EMBL/GenBank/DDBJ databases">
        <title>Lasius niger genome sequencing.</title>
        <authorList>
            <person name="Konorov E.A."/>
            <person name="Nikitin M.A."/>
            <person name="Kirill M.V."/>
            <person name="Chang P."/>
        </authorList>
    </citation>
    <scope>NUCLEOTIDE SEQUENCE [LARGE SCALE GENOMIC DNA]</scope>
    <source>
        <tissue evidence="9">Whole</tissue>
    </source>
</reference>
<evidence type="ECO:0000256" key="1">
    <source>
        <dbReference type="ARBA" id="ARBA00010701"/>
    </source>
</evidence>
<evidence type="ECO:0000259" key="8">
    <source>
        <dbReference type="Pfam" id="PF04083"/>
    </source>
</evidence>
<name>A0A0J7NNT2_LASNI</name>
<evidence type="ECO:0000256" key="7">
    <source>
        <dbReference type="SAM" id="SignalP"/>
    </source>
</evidence>
<feature type="domain" description="Partial AB-hydrolase lipase" evidence="8">
    <location>
        <begin position="300"/>
        <end position="359"/>
    </location>
</feature>
<feature type="signal peptide" evidence="7">
    <location>
        <begin position="1"/>
        <end position="17"/>
    </location>
</feature>
<keyword evidence="2 7" id="KW-0732">Signal</keyword>
<dbReference type="GO" id="GO:0016042">
    <property type="term" value="P:lipid catabolic process"/>
    <property type="evidence" value="ECO:0007669"/>
    <property type="project" value="UniProtKB-KW"/>
</dbReference>
<evidence type="ECO:0000256" key="5">
    <source>
        <dbReference type="ARBA" id="ARBA00023098"/>
    </source>
</evidence>
<dbReference type="Proteomes" id="UP000036403">
    <property type="component" value="Unassembled WGS sequence"/>
</dbReference>
<evidence type="ECO:0000256" key="4">
    <source>
        <dbReference type="ARBA" id="ARBA00022963"/>
    </source>
</evidence>
<dbReference type="Gene3D" id="3.40.50.1820">
    <property type="entry name" value="alpha/beta hydrolase"/>
    <property type="match status" value="2"/>
</dbReference>
<keyword evidence="5" id="KW-0443">Lipid metabolism</keyword>
<dbReference type="FunFam" id="3.40.50.1820:FF:000021">
    <property type="entry name" value="Lipase"/>
    <property type="match status" value="2"/>
</dbReference>
<feature type="chain" id="PRO_5005291344" evidence="7">
    <location>
        <begin position="18"/>
        <end position="672"/>
    </location>
</feature>
<comment type="caution">
    <text evidence="9">The sequence shown here is derived from an EMBL/GenBank/DDBJ whole genome shotgun (WGS) entry which is preliminary data.</text>
</comment>
<keyword evidence="3" id="KW-0378">Hydrolase</keyword>
<dbReference type="InterPro" id="IPR029058">
    <property type="entry name" value="AB_hydrolase_fold"/>
</dbReference>
<evidence type="ECO:0000256" key="2">
    <source>
        <dbReference type="ARBA" id="ARBA00022729"/>
    </source>
</evidence>
<accession>A0A0J7NNT2</accession>
<keyword evidence="10" id="KW-1185">Reference proteome</keyword>
<dbReference type="InterPro" id="IPR006693">
    <property type="entry name" value="AB_hydrolase_lipase"/>
</dbReference>
<dbReference type="SUPFAM" id="SSF53474">
    <property type="entry name" value="alpha/beta-Hydrolases"/>
    <property type="match status" value="2"/>
</dbReference>
<evidence type="ECO:0000313" key="9">
    <source>
        <dbReference type="EMBL" id="KMQ94155.1"/>
    </source>
</evidence>
<organism evidence="9 10">
    <name type="scientific">Lasius niger</name>
    <name type="common">Black garden ant</name>
    <dbReference type="NCBI Taxonomy" id="67767"/>
    <lineage>
        <taxon>Eukaryota</taxon>
        <taxon>Metazoa</taxon>
        <taxon>Ecdysozoa</taxon>
        <taxon>Arthropoda</taxon>
        <taxon>Hexapoda</taxon>
        <taxon>Insecta</taxon>
        <taxon>Pterygota</taxon>
        <taxon>Neoptera</taxon>
        <taxon>Endopterygota</taxon>
        <taxon>Hymenoptera</taxon>
        <taxon>Apocrita</taxon>
        <taxon>Aculeata</taxon>
        <taxon>Formicoidea</taxon>
        <taxon>Formicidae</taxon>
        <taxon>Formicinae</taxon>
        <taxon>Lasius</taxon>
        <taxon>Lasius</taxon>
    </lineage>
</organism>
<dbReference type="STRING" id="67767.A0A0J7NNT2"/>
<comment type="similarity">
    <text evidence="1">Belongs to the AB hydrolase superfamily. Lipase family.</text>
</comment>
<dbReference type="GO" id="GO:0016787">
    <property type="term" value="F:hydrolase activity"/>
    <property type="evidence" value="ECO:0007669"/>
    <property type="project" value="UniProtKB-KW"/>
</dbReference>
<dbReference type="OrthoDB" id="9974421at2759"/>
<keyword evidence="6" id="KW-0325">Glycoprotein</keyword>
<sequence>MMLLPIFFLPLLASTSALLIDTLLQIPKIILDPLDLIPALPNLGNLTAGPEDAQLTTMELISKYDYKGEQHTVTTSDGYILELHRITGRANSSDSQVQKPVAFVMHGLLCSSAVWVFAGPKKSLGFLLSDAGYDVWLGNARGSLYSRKHSHSPIAAKDYWDFSWHEIGTYDLPAMIDYVLQTTGREKLFYLGHSQGTTAFFVMSTQLPEYQDKIEAMFAMAPIAYCGRMKSPFLQVLAQFTYTVDMFSSLIGLHEFNPSGYFVKKMQQIMCAKKALTQPICSNVMFLIAGFNPDQLDKLELVDKYGYNGELHEVTTYDGYILELHRITGRKNSSNSQVQKPIAFVMHGLLCSSAGWVIAGPEKGLAYILADAGYDVWLGNARGSMYSRKHVHWSVNGKKFWDFSWHEIGTLDLPAKIDYILKNTGQKKLFYLGHSQGTTAFFVMSSELPYHQEKIEAMFAMAPVAYCGRIKSPVLQVLARVADAIDTLMKLIGQYEFAPSGEGMEIFQKWVCAEDAITQPFCSNILFLIAGFDSEQFNKTLLPIVLGHIPAGASTKQVIHFAQLVKSGSFLTSGKFRQYDYGWISNKIRYGSFTPPVYDLKNIEVPVYLHYSSNDWLSNVKDVDRLYTELGNPFGKFRVPHNSFNHLDFMWANDVKTLLYDKILSLMTNFRK</sequence>
<dbReference type="Pfam" id="PF04083">
    <property type="entry name" value="Abhydro_lipase"/>
    <property type="match status" value="2"/>
</dbReference>
<proteinExistence type="inferred from homology"/>
<evidence type="ECO:0000256" key="6">
    <source>
        <dbReference type="ARBA" id="ARBA00023180"/>
    </source>
</evidence>
<dbReference type="EMBL" id="LBMM01002941">
    <property type="protein sequence ID" value="KMQ94155.1"/>
    <property type="molecule type" value="Genomic_DNA"/>
</dbReference>
<gene>
    <name evidence="9" type="ORF">RF55_5703</name>
</gene>
<dbReference type="PaxDb" id="67767-A0A0J7NNT2"/>
<keyword evidence="4" id="KW-0442">Lipid degradation</keyword>
<evidence type="ECO:0000313" key="10">
    <source>
        <dbReference type="Proteomes" id="UP000036403"/>
    </source>
</evidence>
<protein>
    <submittedName>
        <fullName evidence="9">Lipase 3</fullName>
    </submittedName>
</protein>